<gene>
    <name evidence="1" type="ORF">PYCCODRAFT_1471873</name>
</gene>
<evidence type="ECO:0000313" key="1">
    <source>
        <dbReference type="EMBL" id="OSC97351.1"/>
    </source>
</evidence>
<organism evidence="1 2">
    <name type="scientific">Trametes coccinea (strain BRFM310)</name>
    <name type="common">Pycnoporus coccineus</name>
    <dbReference type="NCBI Taxonomy" id="1353009"/>
    <lineage>
        <taxon>Eukaryota</taxon>
        <taxon>Fungi</taxon>
        <taxon>Dikarya</taxon>
        <taxon>Basidiomycota</taxon>
        <taxon>Agaricomycotina</taxon>
        <taxon>Agaricomycetes</taxon>
        <taxon>Polyporales</taxon>
        <taxon>Polyporaceae</taxon>
        <taxon>Trametes</taxon>
    </lineage>
</organism>
<keyword evidence="2" id="KW-1185">Reference proteome</keyword>
<name>A0A1Y2IBT4_TRAC3</name>
<protein>
    <submittedName>
        <fullName evidence="1">Uncharacterized protein</fullName>
    </submittedName>
</protein>
<proteinExistence type="predicted"/>
<accession>A0A1Y2IBT4</accession>
<reference evidence="1 2" key="1">
    <citation type="journal article" date="2015" name="Biotechnol. Biofuels">
        <title>Enhanced degradation of softwood versus hardwood by the white-rot fungus Pycnoporus coccineus.</title>
        <authorList>
            <person name="Couturier M."/>
            <person name="Navarro D."/>
            <person name="Chevret D."/>
            <person name="Henrissat B."/>
            <person name="Piumi F."/>
            <person name="Ruiz-Duenas F.J."/>
            <person name="Martinez A.T."/>
            <person name="Grigoriev I.V."/>
            <person name="Riley R."/>
            <person name="Lipzen A."/>
            <person name="Berrin J.G."/>
            <person name="Master E.R."/>
            <person name="Rosso M.N."/>
        </authorList>
    </citation>
    <scope>NUCLEOTIDE SEQUENCE [LARGE SCALE GENOMIC DNA]</scope>
    <source>
        <strain evidence="1 2">BRFM310</strain>
    </source>
</reference>
<evidence type="ECO:0000313" key="2">
    <source>
        <dbReference type="Proteomes" id="UP000193067"/>
    </source>
</evidence>
<dbReference type="EMBL" id="KZ084152">
    <property type="protein sequence ID" value="OSC97351.1"/>
    <property type="molecule type" value="Genomic_DNA"/>
</dbReference>
<dbReference type="Proteomes" id="UP000193067">
    <property type="component" value="Unassembled WGS sequence"/>
</dbReference>
<dbReference type="AlphaFoldDB" id="A0A1Y2IBT4"/>
<dbReference type="OrthoDB" id="2757435at2759"/>
<sequence length="307" mass="33634">MVLDTPFLRLLEPDTYSALAPWAERDAAVAPDTSPQAPIGQLLYAANINPRGLSAAPTAAELQGIELLLVSEMLLGDKNLAHHPDLEAFASGMSIVLAPGTTLRMIFDMEGTTRDHLTFLYDRQLKDVADLIAHLEFKTAAKSGHAAWLSDGDSDASIDDADWDVINEDLFAMRLFEYLRGIGHPNHPYIQELVAPEAIAAAADDTLLRARAFLQMMSGSDLLPANPDWKLKFYFHHTGNRTAVHTGEPPIPAPLGVHACFYEATVTIDEGLRNLLRQEREPNTDVALTFDAWLHGAVLGPDDFSMV</sequence>